<dbReference type="GO" id="GO:0042132">
    <property type="term" value="F:fructose 1,6-bisphosphate 1-phosphatase activity"/>
    <property type="evidence" value="ECO:0007669"/>
    <property type="project" value="UniProtKB-EC"/>
</dbReference>
<gene>
    <name evidence="7" type="primary">fbp</name>
    <name evidence="11" type="ORF">SNE33_10490</name>
</gene>
<dbReference type="InterPro" id="IPR028343">
    <property type="entry name" value="FBPtase"/>
</dbReference>
<comment type="caution">
    <text evidence="11">The sequence shown here is derived from an EMBL/GenBank/DDBJ whole genome shotgun (WGS) entry which is preliminary data.</text>
</comment>
<dbReference type="Proteomes" id="UP001334501">
    <property type="component" value="Unassembled WGS sequence"/>
</dbReference>
<evidence type="ECO:0000256" key="7">
    <source>
        <dbReference type="HAMAP-Rule" id="MF_01855"/>
    </source>
</evidence>
<sequence>MTAPATPGPAGSTTSCSLTRFLIEEQRAGRVGPDLRLLIEVVARACKSISIAVGKGALGGVLGDAGTPGAASVNIQGEAQKKLDVIANDVLLEANAWGGHLAGLASEEMDHSMPIPDVYPRGNYLLLFDPLDGSSNIDVNISVGTIFSVLRCPEGVTTPGDEHFLQPGTAQVAAGYCTYGPNTTLVLTVGHGTHAFTLDREIGSFMLTTRGMRIPEETREFAVNMSNQRHWQPPMQAYIADLLAGTTGPRGKDFNMRWVASMVADVHRILTRGGIFSYPLDAKCEAKGGKLRLMYEANPMSFLVEQAGGAASTGRARMMEVQPSGLHQRVPVFLGSRAEVEAAVGYHLEHDRAAAAAVG</sequence>
<dbReference type="Pfam" id="PF00316">
    <property type="entry name" value="FBPase"/>
    <property type="match status" value="1"/>
</dbReference>
<dbReference type="SUPFAM" id="SSF56655">
    <property type="entry name" value="Carbohydrate phosphatase"/>
    <property type="match status" value="1"/>
</dbReference>
<dbReference type="HAMAP" id="MF_01855">
    <property type="entry name" value="FBPase_class1"/>
    <property type="match status" value="1"/>
</dbReference>
<keyword evidence="4 7" id="KW-0378">Hydrolase</keyword>
<protein>
    <recommendedName>
        <fullName evidence="7">Fructose-1,6-bisphosphatase class 1</fullName>
        <shortName evidence="7">FBPase class 1</shortName>
        <ecNumber evidence="7">3.1.3.11</ecNumber>
    </recommendedName>
    <alternativeName>
        <fullName evidence="7">D-fructose-1,6-bisphosphate 1-phosphohydrolase class 1</fullName>
    </alternativeName>
</protein>
<feature type="binding site" evidence="7">
    <location>
        <position position="296"/>
    </location>
    <ligand>
        <name>Mg(2+)</name>
        <dbReference type="ChEBI" id="CHEBI:18420"/>
        <label>2</label>
    </ligand>
</feature>
<comment type="caution">
    <text evidence="7">Lacks conserved residue(s) required for the propagation of feature annotation.</text>
</comment>
<evidence type="ECO:0000256" key="6">
    <source>
        <dbReference type="ARBA" id="ARBA00024331"/>
    </source>
</evidence>
<evidence type="ECO:0000256" key="4">
    <source>
        <dbReference type="ARBA" id="ARBA00022801"/>
    </source>
</evidence>
<feature type="domain" description="Fructose-1-6-bisphosphatase class 1 C-terminal" evidence="10">
    <location>
        <begin position="214"/>
        <end position="343"/>
    </location>
</feature>
<feature type="domain" description="Fructose-1-6-bisphosphatase class I N-terminal" evidence="9">
    <location>
        <begin position="17"/>
        <end position="209"/>
    </location>
</feature>
<reference evidence="11 12" key="1">
    <citation type="journal article" date="2017" name="Curr. Microbiol.">
        <title>Lysobacter zhanggongensis sp. nov. Isolated from a Pit Mud.</title>
        <authorList>
            <person name="Zhang X.F."/>
            <person name="Wang H.H."/>
            <person name="Sun X.Y."/>
            <person name="Pan C.M."/>
        </authorList>
    </citation>
    <scope>NUCLEOTIDE SEQUENCE [LARGE SCALE GENOMIC DNA]</scope>
    <source>
        <strain evidence="11 12">ZGLJ7-1</strain>
    </source>
</reference>
<evidence type="ECO:0000313" key="12">
    <source>
        <dbReference type="Proteomes" id="UP001334501"/>
    </source>
</evidence>
<evidence type="ECO:0000256" key="5">
    <source>
        <dbReference type="ARBA" id="ARBA00023277"/>
    </source>
</evidence>
<comment type="catalytic activity">
    <reaction evidence="1 7">
        <text>beta-D-fructose 1,6-bisphosphate + H2O = beta-D-fructose 6-phosphate + phosphate</text>
        <dbReference type="Rhea" id="RHEA:11064"/>
        <dbReference type="ChEBI" id="CHEBI:15377"/>
        <dbReference type="ChEBI" id="CHEBI:32966"/>
        <dbReference type="ChEBI" id="CHEBI:43474"/>
        <dbReference type="ChEBI" id="CHEBI:57634"/>
        <dbReference type="EC" id="3.1.3.11"/>
    </reaction>
</comment>
<dbReference type="EC" id="3.1.3.11" evidence="7"/>
<evidence type="ECO:0000256" key="1">
    <source>
        <dbReference type="ARBA" id="ARBA00001273"/>
    </source>
</evidence>
<feature type="binding site" evidence="7">
    <location>
        <position position="107"/>
    </location>
    <ligand>
        <name>Mg(2+)</name>
        <dbReference type="ChEBI" id="CHEBI:18420"/>
        <label>1</label>
    </ligand>
</feature>
<feature type="binding site" evidence="7">
    <location>
        <position position="224"/>
    </location>
    <ligand>
        <name>substrate</name>
    </ligand>
</feature>
<feature type="binding site" evidence="7">
    <location>
        <position position="290"/>
    </location>
    <ligand>
        <name>substrate</name>
    </ligand>
</feature>
<dbReference type="EMBL" id="JAXGFO010000064">
    <property type="protein sequence ID" value="MEG3158299.1"/>
    <property type="molecule type" value="Genomic_DNA"/>
</dbReference>
<comment type="subcellular location">
    <subcellularLocation>
        <location evidence="7">Cytoplasm</location>
    </subcellularLocation>
</comment>
<dbReference type="InterPro" id="IPR033391">
    <property type="entry name" value="FBPase_N"/>
</dbReference>
<feature type="binding site" evidence="7">
    <location>
        <position position="132"/>
    </location>
    <ligand>
        <name>Mg(2+)</name>
        <dbReference type="ChEBI" id="CHEBI:18420"/>
        <label>2</label>
    </ligand>
</feature>
<organism evidence="11 12">
    <name type="scientific">Lysobacter zhanggongensis</name>
    <dbReference type="NCBI Taxonomy" id="1774951"/>
    <lineage>
        <taxon>Bacteria</taxon>
        <taxon>Pseudomonadati</taxon>
        <taxon>Pseudomonadota</taxon>
        <taxon>Gammaproteobacteria</taxon>
        <taxon>Lysobacterales</taxon>
        <taxon>Lysobacteraceae</taxon>
        <taxon>Lysobacter</taxon>
    </lineage>
</organism>
<keyword evidence="3 7" id="KW-0963">Cytoplasm</keyword>
<comment type="cofactor">
    <cofactor evidence="7">
        <name>Mg(2+)</name>
        <dbReference type="ChEBI" id="CHEBI:18420"/>
    </cofactor>
    <text evidence="7">Binds 2 magnesium ions per subunit.</text>
</comment>
<dbReference type="RefSeq" id="WP_412700239.1">
    <property type="nucleotide sequence ID" value="NZ_JAXGFO010000064.1"/>
</dbReference>
<dbReference type="InterPro" id="IPR000146">
    <property type="entry name" value="FBPase_class-1"/>
</dbReference>
<evidence type="ECO:0000259" key="10">
    <source>
        <dbReference type="Pfam" id="PF18913"/>
    </source>
</evidence>
<dbReference type="InterPro" id="IPR044015">
    <property type="entry name" value="FBPase_C_dom"/>
</dbReference>
<proteinExistence type="inferred from homology"/>
<comment type="similarity">
    <text evidence="2 7 8">Belongs to the FBPase class 1 family.</text>
</comment>
<comment type="subunit">
    <text evidence="7">Homotetramer.</text>
</comment>
<keyword evidence="12" id="KW-1185">Reference proteome</keyword>
<keyword evidence="5 7" id="KW-0119">Carbohydrate metabolism</keyword>
<dbReference type="PIRSF" id="PIRSF000904">
    <property type="entry name" value="FBPtase_SBPase"/>
    <property type="match status" value="1"/>
</dbReference>
<feature type="binding site" evidence="7">
    <location>
        <position position="129"/>
    </location>
    <ligand>
        <name>Mg(2+)</name>
        <dbReference type="ChEBI" id="CHEBI:18420"/>
        <label>1</label>
    </ligand>
</feature>
<dbReference type="PRINTS" id="PR00115">
    <property type="entry name" value="F16BPHPHTASE"/>
</dbReference>
<feature type="binding site" evidence="7">
    <location>
        <begin position="132"/>
        <end position="135"/>
    </location>
    <ligand>
        <name>substrate</name>
    </ligand>
</feature>
<accession>A0ABU7YT19</accession>
<evidence type="ECO:0000256" key="3">
    <source>
        <dbReference type="ARBA" id="ARBA00022490"/>
    </source>
</evidence>
<dbReference type="Gene3D" id="3.30.540.10">
    <property type="entry name" value="Fructose-1,6-Bisphosphatase, subunit A, domain 1"/>
    <property type="match status" value="1"/>
</dbReference>
<dbReference type="PIRSF" id="PIRSF500210">
    <property type="entry name" value="FBPtase"/>
    <property type="match status" value="1"/>
</dbReference>
<comment type="pathway">
    <text evidence="6">Carbohydrate biosynthesis.</text>
</comment>
<dbReference type="Pfam" id="PF18913">
    <property type="entry name" value="FBPase_C"/>
    <property type="match status" value="1"/>
</dbReference>
<evidence type="ECO:0000259" key="9">
    <source>
        <dbReference type="Pfam" id="PF00316"/>
    </source>
</evidence>
<dbReference type="PANTHER" id="PTHR11556:SF35">
    <property type="entry name" value="SEDOHEPTULOSE-1,7-BISPHOSPHATASE, CHLOROPLASTIC"/>
    <property type="match status" value="1"/>
</dbReference>
<dbReference type="NCBIfam" id="NF006779">
    <property type="entry name" value="PRK09293.1-3"/>
    <property type="match status" value="1"/>
</dbReference>
<name>A0ABU7YT19_9GAMM</name>
<keyword evidence="7" id="KW-0479">Metal-binding</keyword>
<feature type="binding site" evidence="7">
    <location>
        <position position="131"/>
    </location>
    <ligand>
        <name>Mg(2+)</name>
        <dbReference type="ChEBI" id="CHEBI:18420"/>
        <label>1</label>
    </ligand>
</feature>
<feature type="binding site" evidence="7">
    <location>
        <position position="129"/>
    </location>
    <ligand>
        <name>Mg(2+)</name>
        <dbReference type="ChEBI" id="CHEBI:18420"/>
        <label>2</label>
    </ligand>
</feature>
<evidence type="ECO:0000256" key="8">
    <source>
        <dbReference type="RuleBase" id="RU000508"/>
    </source>
</evidence>
<evidence type="ECO:0000313" key="11">
    <source>
        <dbReference type="EMBL" id="MEG3158299.1"/>
    </source>
</evidence>
<keyword evidence="7" id="KW-0460">Magnesium</keyword>
<dbReference type="PANTHER" id="PTHR11556">
    <property type="entry name" value="FRUCTOSE-1,6-BISPHOSPHATASE-RELATED"/>
    <property type="match status" value="1"/>
</dbReference>
<evidence type="ECO:0000256" key="2">
    <source>
        <dbReference type="ARBA" id="ARBA00010941"/>
    </source>
</evidence>
<dbReference type="CDD" id="cd00354">
    <property type="entry name" value="FBPase"/>
    <property type="match status" value="1"/>
</dbReference>
<dbReference type="Gene3D" id="3.40.190.80">
    <property type="match status" value="1"/>
</dbReference>